<keyword evidence="2" id="KW-0507">mRNA processing</keyword>
<dbReference type="PROSITE" id="PS50102">
    <property type="entry name" value="RRM"/>
    <property type="match status" value="2"/>
</dbReference>
<dbReference type="CDD" id="cd19609">
    <property type="entry name" value="NTD_TDP-43"/>
    <property type="match status" value="1"/>
</dbReference>
<dbReference type="GO" id="GO:0003723">
    <property type="term" value="F:RNA binding"/>
    <property type="evidence" value="ECO:0007669"/>
    <property type="project" value="UniProtKB-UniRule"/>
</dbReference>
<comment type="subcellular location">
    <subcellularLocation>
        <location evidence="1">Nucleus</location>
    </subcellularLocation>
</comment>
<evidence type="ECO:0000256" key="7">
    <source>
        <dbReference type="ARBA" id="ARBA00023187"/>
    </source>
</evidence>
<dbReference type="GO" id="GO:0006397">
    <property type="term" value="P:mRNA processing"/>
    <property type="evidence" value="ECO:0007669"/>
    <property type="project" value="UniProtKB-KW"/>
</dbReference>
<dbReference type="SMART" id="SM00360">
    <property type="entry name" value="RRM"/>
    <property type="match status" value="2"/>
</dbReference>
<evidence type="ECO:0000256" key="4">
    <source>
        <dbReference type="ARBA" id="ARBA00022884"/>
    </source>
</evidence>
<dbReference type="GO" id="GO:0000785">
    <property type="term" value="C:chromatin"/>
    <property type="evidence" value="ECO:0007669"/>
    <property type="project" value="TreeGrafter"/>
</dbReference>
<gene>
    <name evidence="12" type="ORF">V9T40_004678</name>
</gene>
<dbReference type="Gene3D" id="3.30.70.330">
    <property type="match status" value="2"/>
</dbReference>
<evidence type="ECO:0000313" key="13">
    <source>
        <dbReference type="Proteomes" id="UP001367676"/>
    </source>
</evidence>
<evidence type="ECO:0000256" key="6">
    <source>
        <dbReference type="ARBA" id="ARBA00023163"/>
    </source>
</evidence>
<evidence type="ECO:0000256" key="5">
    <source>
        <dbReference type="ARBA" id="ARBA00023015"/>
    </source>
</evidence>
<evidence type="ECO:0000256" key="10">
    <source>
        <dbReference type="SAM" id="MobiDB-lite"/>
    </source>
</evidence>
<evidence type="ECO:0000256" key="2">
    <source>
        <dbReference type="ARBA" id="ARBA00022664"/>
    </source>
</evidence>
<feature type="domain" description="RRM" evidence="11">
    <location>
        <begin position="188"/>
        <end position="259"/>
    </location>
</feature>
<dbReference type="GO" id="GO:0010468">
    <property type="term" value="P:regulation of gene expression"/>
    <property type="evidence" value="ECO:0007669"/>
    <property type="project" value="TreeGrafter"/>
</dbReference>
<dbReference type="PANTHER" id="PTHR48033">
    <property type="entry name" value="RNA-BINDING (RRM/RBD/RNP MOTIFS) FAMILY PROTEIN"/>
    <property type="match status" value="1"/>
</dbReference>
<keyword evidence="8" id="KW-0539">Nucleus</keyword>
<dbReference type="AlphaFoldDB" id="A0AAN9TCR6"/>
<evidence type="ECO:0000256" key="3">
    <source>
        <dbReference type="ARBA" id="ARBA00022737"/>
    </source>
</evidence>
<dbReference type="PANTHER" id="PTHR48033:SF9">
    <property type="entry name" value="TAR DNA-BINDING PROTEIN 43"/>
    <property type="match status" value="1"/>
</dbReference>
<dbReference type="CDD" id="cd12322">
    <property type="entry name" value="RRM2_TDP43"/>
    <property type="match status" value="1"/>
</dbReference>
<evidence type="ECO:0000313" key="12">
    <source>
        <dbReference type="EMBL" id="KAK7583715.1"/>
    </source>
</evidence>
<keyword evidence="7" id="KW-0508">mRNA splicing</keyword>
<accession>A0AAN9TCR6</accession>
<feature type="compositionally biased region" description="Polar residues" evidence="10">
    <location>
        <begin position="363"/>
        <end position="372"/>
    </location>
</feature>
<dbReference type="Proteomes" id="UP001367676">
    <property type="component" value="Unassembled WGS sequence"/>
</dbReference>
<dbReference type="InterPro" id="IPR035979">
    <property type="entry name" value="RBD_domain_sf"/>
</dbReference>
<keyword evidence="6" id="KW-0804">Transcription</keyword>
<keyword evidence="3" id="KW-0677">Repeat</keyword>
<evidence type="ECO:0000256" key="9">
    <source>
        <dbReference type="PROSITE-ProRule" id="PRU00176"/>
    </source>
</evidence>
<dbReference type="EMBL" id="JBBCAQ010000032">
    <property type="protein sequence ID" value="KAK7583715.1"/>
    <property type="molecule type" value="Genomic_DNA"/>
</dbReference>
<protein>
    <recommendedName>
        <fullName evidence="11">RRM domain-containing protein</fullName>
    </recommendedName>
</protein>
<comment type="caution">
    <text evidence="12">The sequence shown here is derived from an EMBL/GenBank/DDBJ whole genome shotgun (WGS) entry which is preliminary data.</text>
</comment>
<dbReference type="InterPro" id="IPR000504">
    <property type="entry name" value="RRM_dom"/>
</dbReference>
<keyword evidence="13" id="KW-1185">Reference proteome</keyword>
<dbReference type="Pfam" id="PF00076">
    <property type="entry name" value="RRM_1"/>
    <property type="match status" value="2"/>
</dbReference>
<evidence type="ECO:0000259" key="11">
    <source>
        <dbReference type="PROSITE" id="PS50102"/>
    </source>
</evidence>
<keyword evidence="5" id="KW-0805">Transcription regulation</keyword>
<dbReference type="GO" id="GO:0008380">
    <property type="term" value="P:RNA splicing"/>
    <property type="evidence" value="ECO:0007669"/>
    <property type="project" value="UniProtKB-KW"/>
</dbReference>
<evidence type="ECO:0000256" key="1">
    <source>
        <dbReference type="ARBA" id="ARBA00004123"/>
    </source>
</evidence>
<sequence length="419" mass="46438">MSGYVKVAEDEGEEPIELPLEDDGTLLLSTLAAQFPGTSGLKFRTESNTFRGVRLADVKFHPPENSWGDTIYYCVFLKENKRKSDDSNDNLVAKTKRIFCLKCTDLVVLGLPWDLSEHRLHSYFEQFGELLMAMIKKDPKTGQSKGYGFIRFASYESQVRALSAKHKIDNRVVTVRIPISQEGSAPSSKIFVGRVTEDISAEDLLQYFSKFGEVIDIFIPKPFRAFAFVTFLDVQVAQSLLGEDHIIKGVSVHIGGAAPKNNSRANSTDGFSNENYHSPPNKNVRKEKPWINNNFDNQNFQQNTSQNITAGLLNALGNLNPALIAALNQASWELMNGSAASAQSSPVPPPPTPLNGNYPSPLASGSSPSRQYSGGYGGAGNQYRENWWNNGYSNSRQNGSFNKSMSNTSAFFTRRKNYM</sequence>
<feature type="region of interest" description="Disordered" evidence="10">
    <location>
        <begin position="257"/>
        <end position="301"/>
    </location>
</feature>
<organism evidence="12 13">
    <name type="scientific">Parthenolecanium corni</name>
    <dbReference type="NCBI Taxonomy" id="536013"/>
    <lineage>
        <taxon>Eukaryota</taxon>
        <taxon>Metazoa</taxon>
        <taxon>Ecdysozoa</taxon>
        <taxon>Arthropoda</taxon>
        <taxon>Hexapoda</taxon>
        <taxon>Insecta</taxon>
        <taxon>Pterygota</taxon>
        <taxon>Neoptera</taxon>
        <taxon>Paraneoptera</taxon>
        <taxon>Hemiptera</taxon>
        <taxon>Sternorrhyncha</taxon>
        <taxon>Coccoidea</taxon>
        <taxon>Coccidae</taxon>
        <taxon>Parthenolecanium</taxon>
    </lineage>
</organism>
<dbReference type="Pfam" id="PF18694">
    <property type="entry name" value="TDP-43_N"/>
    <property type="match status" value="1"/>
</dbReference>
<reference evidence="12 13" key="1">
    <citation type="submission" date="2024-03" db="EMBL/GenBank/DDBJ databases">
        <title>Adaptation during the transition from Ophiocordyceps entomopathogen to insect associate is accompanied by gene loss and intensified selection.</title>
        <authorList>
            <person name="Ward C.M."/>
            <person name="Onetto C.A."/>
            <person name="Borneman A.R."/>
        </authorList>
    </citation>
    <scope>NUCLEOTIDE SEQUENCE [LARGE SCALE GENOMIC DNA]</scope>
    <source>
        <strain evidence="12">AWRI1</strain>
        <tissue evidence="12">Single Adult Female</tissue>
    </source>
</reference>
<evidence type="ECO:0000256" key="8">
    <source>
        <dbReference type="ARBA" id="ARBA00023242"/>
    </source>
</evidence>
<keyword evidence="4 9" id="KW-0694">RNA-binding</keyword>
<dbReference type="InterPro" id="IPR012677">
    <property type="entry name" value="Nucleotide-bd_a/b_plait_sf"/>
</dbReference>
<feature type="region of interest" description="Disordered" evidence="10">
    <location>
        <begin position="340"/>
        <end position="376"/>
    </location>
</feature>
<feature type="compositionally biased region" description="Polar residues" evidence="10">
    <location>
        <begin position="260"/>
        <end position="281"/>
    </location>
</feature>
<feature type="domain" description="RRM" evidence="11">
    <location>
        <begin position="104"/>
        <end position="182"/>
    </location>
</feature>
<proteinExistence type="predicted"/>
<name>A0AAN9TCR6_9HEMI</name>
<feature type="compositionally biased region" description="Low complexity" evidence="10">
    <location>
        <begin position="292"/>
        <end position="301"/>
    </location>
</feature>
<dbReference type="GO" id="GO:0005654">
    <property type="term" value="C:nucleoplasm"/>
    <property type="evidence" value="ECO:0007669"/>
    <property type="project" value="TreeGrafter"/>
</dbReference>
<dbReference type="SUPFAM" id="SSF54928">
    <property type="entry name" value="RNA-binding domain, RBD"/>
    <property type="match status" value="1"/>
</dbReference>
<dbReference type="InterPro" id="IPR041105">
    <property type="entry name" value="TDP-43_N"/>
</dbReference>
<dbReference type="FunFam" id="3.30.70.330:FF:000107">
    <property type="entry name" value="TAR DNA-binding protein 43"/>
    <property type="match status" value="1"/>
</dbReference>